<proteinExistence type="predicted"/>
<dbReference type="RefSeq" id="WP_344162808.1">
    <property type="nucleotide sequence ID" value="NZ_BAAAPC010000011.1"/>
</dbReference>
<keyword evidence="1" id="KW-0472">Membrane</keyword>
<keyword evidence="1" id="KW-0812">Transmembrane</keyword>
<comment type="caution">
    <text evidence="2">The sequence shown here is derived from an EMBL/GenBank/DDBJ whole genome shotgun (WGS) entry which is preliminary data.</text>
</comment>
<accession>A0ABN2T7D4</accession>
<feature type="transmembrane region" description="Helical" evidence="1">
    <location>
        <begin position="495"/>
        <end position="514"/>
    </location>
</feature>
<feature type="transmembrane region" description="Helical" evidence="1">
    <location>
        <begin position="357"/>
        <end position="375"/>
    </location>
</feature>
<feature type="transmembrane region" description="Helical" evidence="1">
    <location>
        <begin position="520"/>
        <end position="539"/>
    </location>
</feature>
<dbReference type="EMBL" id="BAAAPC010000011">
    <property type="protein sequence ID" value="GAA2000078.1"/>
    <property type="molecule type" value="Genomic_DNA"/>
</dbReference>
<protein>
    <recommendedName>
        <fullName evidence="4">ABC transporter permease</fullName>
    </recommendedName>
</protein>
<evidence type="ECO:0000313" key="2">
    <source>
        <dbReference type="EMBL" id="GAA2000078.1"/>
    </source>
</evidence>
<feature type="transmembrane region" description="Helical" evidence="1">
    <location>
        <begin position="76"/>
        <end position="98"/>
    </location>
</feature>
<feature type="transmembrane region" description="Helical" evidence="1">
    <location>
        <begin position="138"/>
        <end position="160"/>
    </location>
</feature>
<feature type="transmembrane region" description="Helical" evidence="1">
    <location>
        <begin position="44"/>
        <end position="64"/>
    </location>
</feature>
<evidence type="ECO:0000313" key="3">
    <source>
        <dbReference type="Proteomes" id="UP001501585"/>
    </source>
</evidence>
<keyword evidence="3" id="KW-1185">Reference proteome</keyword>
<feature type="transmembrane region" description="Helical" evidence="1">
    <location>
        <begin position="453"/>
        <end position="475"/>
    </location>
</feature>
<dbReference type="Proteomes" id="UP001501585">
    <property type="component" value="Unassembled WGS sequence"/>
</dbReference>
<feature type="transmembrane region" description="Helical" evidence="1">
    <location>
        <begin position="381"/>
        <end position="401"/>
    </location>
</feature>
<reference evidence="2 3" key="1">
    <citation type="journal article" date="2019" name="Int. J. Syst. Evol. Microbiol.">
        <title>The Global Catalogue of Microorganisms (GCM) 10K type strain sequencing project: providing services to taxonomists for standard genome sequencing and annotation.</title>
        <authorList>
            <consortium name="The Broad Institute Genomics Platform"/>
            <consortium name="The Broad Institute Genome Sequencing Center for Infectious Disease"/>
            <person name="Wu L."/>
            <person name="Ma J."/>
        </authorList>
    </citation>
    <scope>NUCLEOTIDE SEQUENCE [LARGE SCALE GENOMIC DNA]</scope>
    <source>
        <strain evidence="2 3">JCM 15313</strain>
    </source>
</reference>
<feature type="transmembrane region" description="Helical" evidence="1">
    <location>
        <begin position="203"/>
        <end position="223"/>
    </location>
</feature>
<feature type="transmembrane region" description="Helical" evidence="1">
    <location>
        <begin position="172"/>
        <end position="196"/>
    </location>
</feature>
<gene>
    <name evidence="2" type="ORF">GCM10009799_29190</name>
</gene>
<sequence length="556" mass="57097">MTARAPSTAPRAHARSGDAAQLVTRHLRTARRAARGRRSDDRAFTVYVGVFAATMAGLSLMSWLASALADPDLPSWANRASGALPAVLTAAALATLWISARDALVRGPLAVDRPMIDWLLSLPVDRRQLLRPLFARALLIRGATGAGVGLLSVAAVGSAVRRLPDDTAPWALFAPALSAGTLLGVLSAAIAVIVLYSRRSRTVMAWLTPVYLAALATLAGIALCAADSESAATPIALASGPWGWAAHGVLASVGAAPVGGWISLGALAVTTTAAVLLADRILAFIPTSALRARADMHAGVRTGMWMSEANWLHDTLREGDGPLLTWLRLPQPPRPWAVVPWRDATGLVRAPSSLVRAWVAVSMAVLAVSAGVGAAPALRAGAAVAGGALLFIAASSLAGGARFTASVPRRILFFPHRPETAVLLHGCAPLIALGALALPAIAAAVLAGATESLLVLAMLPAAVAGVLAGVFRGSLPAHMWIGYETPMGNTAPLQLLGWQAQGPIAVVTVVAPALGAWLPASAASAWTVLATLLLGSWAFRRGRQAVRGGGPSPRTD</sequence>
<evidence type="ECO:0008006" key="4">
    <source>
        <dbReference type="Google" id="ProtNLM"/>
    </source>
</evidence>
<feature type="transmembrane region" description="Helical" evidence="1">
    <location>
        <begin position="422"/>
        <end position="447"/>
    </location>
</feature>
<organism evidence="2 3">
    <name type="scientific">Nocardiopsis rhodophaea</name>
    <dbReference type="NCBI Taxonomy" id="280238"/>
    <lineage>
        <taxon>Bacteria</taxon>
        <taxon>Bacillati</taxon>
        <taxon>Actinomycetota</taxon>
        <taxon>Actinomycetes</taxon>
        <taxon>Streptosporangiales</taxon>
        <taxon>Nocardiopsidaceae</taxon>
        <taxon>Nocardiopsis</taxon>
    </lineage>
</organism>
<keyword evidence="1" id="KW-1133">Transmembrane helix</keyword>
<evidence type="ECO:0000256" key="1">
    <source>
        <dbReference type="SAM" id="Phobius"/>
    </source>
</evidence>
<name>A0ABN2T7D4_9ACTN</name>